<dbReference type="InterPro" id="IPR050447">
    <property type="entry name" value="Erg6_SMT_methyltransf"/>
</dbReference>
<protein>
    <recommendedName>
        <fullName evidence="2">Methyltransferase type 11 domain-containing protein</fullName>
    </recommendedName>
</protein>
<dbReference type="EMBL" id="AZHX01001383">
    <property type="protein sequence ID" value="ETX03808.1"/>
    <property type="molecule type" value="Genomic_DNA"/>
</dbReference>
<evidence type="ECO:0000313" key="4">
    <source>
        <dbReference type="Proteomes" id="UP000019140"/>
    </source>
</evidence>
<dbReference type="Pfam" id="PF08241">
    <property type="entry name" value="Methyltransf_11"/>
    <property type="match status" value="1"/>
</dbReference>
<dbReference type="PANTHER" id="PTHR44068:SF11">
    <property type="entry name" value="GERANYL DIPHOSPHATE 2-C-METHYLTRANSFERASE"/>
    <property type="match status" value="1"/>
</dbReference>
<name>W4M116_9BACT</name>
<evidence type="ECO:0000259" key="2">
    <source>
        <dbReference type="Pfam" id="PF08241"/>
    </source>
</evidence>
<dbReference type="SUPFAM" id="SSF53335">
    <property type="entry name" value="S-adenosyl-L-methionine-dependent methyltransferases"/>
    <property type="match status" value="1"/>
</dbReference>
<evidence type="ECO:0000256" key="1">
    <source>
        <dbReference type="ARBA" id="ARBA00022679"/>
    </source>
</evidence>
<organism evidence="3 4">
    <name type="scientific">Candidatus Entotheonella gemina</name>
    <dbReference type="NCBI Taxonomy" id="1429439"/>
    <lineage>
        <taxon>Bacteria</taxon>
        <taxon>Pseudomonadati</taxon>
        <taxon>Nitrospinota/Tectimicrobiota group</taxon>
        <taxon>Candidatus Tectimicrobiota</taxon>
        <taxon>Candidatus Entotheonellia</taxon>
        <taxon>Candidatus Entotheonellales</taxon>
        <taxon>Candidatus Entotheonellaceae</taxon>
        <taxon>Candidatus Entotheonella</taxon>
    </lineage>
</organism>
<dbReference type="Proteomes" id="UP000019140">
    <property type="component" value="Unassembled WGS sequence"/>
</dbReference>
<accession>W4M116</accession>
<feature type="domain" description="Methyltransferase type 11" evidence="2">
    <location>
        <begin position="72"/>
        <end position="170"/>
    </location>
</feature>
<dbReference type="HOGENOM" id="CLU_039068_6_2_7"/>
<sequence>MPASLPSGVVRFYDTHPINEDEILAKLMAAGVNLESLTEDDLKEFDQDHYGGIEVVEVLAARAGIQPHHHVLDVCSGMGGPARWLAHSIGCRVTGLDITSSRVEAAQRLTQRVKLDKLVDFVHGDATAMSLPDASYDAVISQEAWLHIPSKSDVIAECARVVKPGGIIAFTDVILRSPLMPEAESRMATEMQAPGVSSIEHYLDLLRAHQCRVTNYCVPTSAG</sequence>
<dbReference type="Gene3D" id="3.40.50.150">
    <property type="entry name" value="Vaccinia Virus protein VP39"/>
    <property type="match status" value="1"/>
</dbReference>
<proteinExistence type="predicted"/>
<dbReference type="InterPro" id="IPR029063">
    <property type="entry name" value="SAM-dependent_MTases_sf"/>
</dbReference>
<evidence type="ECO:0000313" key="3">
    <source>
        <dbReference type="EMBL" id="ETX03808.1"/>
    </source>
</evidence>
<keyword evidence="1" id="KW-0808">Transferase</keyword>
<gene>
    <name evidence="3" type="ORF">ETSY2_32475</name>
</gene>
<dbReference type="PANTHER" id="PTHR44068">
    <property type="entry name" value="ZGC:194242"/>
    <property type="match status" value="1"/>
</dbReference>
<dbReference type="CDD" id="cd02440">
    <property type="entry name" value="AdoMet_MTases"/>
    <property type="match status" value="1"/>
</dbReference>
<dbReference type="GO" id="GO:0008757">
    <property type="term" value="F:S-adenosylmethionine-dependent methyltransferase activity"/>
    <property type="evidence" value="ECO:0007669"/>
    <property type="project" value="InterPro"/>
</dbReference>
<dbReference type="AlphaFoldDB" id="W4M116"/>
<reference evidence="3 4" key="1">
    <citation type="journal article" date="2014" name="Nature">
        <title>An environmental bacterial taxon with a large and distinct metabolic repertoire.</title>
        <authorList>
            <person name="Wilson M.C."/>
            <person name="Mori T."/>
            <person name="Ruckert C."/>
            <person name="Uria A.R."/>
            <person name="Helf M.J."/>
            <person name="Takada K."/>
            <person name="Gernert C."/>
            <person name="Steffens U.A."/>
            <person name="Heycke N."/>
            <person name="Schmitt S."/>
            <person name="Rinke C."/>
            <person name="Helfrich E.J."/>
            <person name="Brachmann A.O."/>
            <person name="Gurgui C."/>
            <person name="Wakimoto T."/>
            <person name="Kracht M."/>
            <person name="Crusemann M."/>
            <person name="Hentschel U."/>
            <person name="Abe I."/>
            <person name="Matsunaga S."/>
            <person name="Kalinowski J."/>
            <person name="Takeyama H."/>
            <person name="Piel J."/>
        </authorList>
    </citation>
    <scope>NUCLEOTIDE SEQUENCE [LARGE SCALE GENOMIC DNA]</scope>
    <source>
        <strain evidence="4">TSY2</strain>
    </source>
</reference>
<comment type="caution">
    <text evidence="3">The sequence shown here is derived from an EMBL/GenBank/DDBJ whole genome shotgun (WGS) entry which is preliminary data.</text>
</comment>
<keyword evidence="4" id="KW-1185">Reference proteome</keyword>
<dbReference type="InterPro" id="IPR013216">
    <property type="entry name" value="Methyltransf_11"/>
</dbReference>